<comment type="caution">
    <text evidence="1">The sequence shown here is derived from an EMBL/GenBank/DDBJ whole genome shotgun (WGS) entry which is preliminary data.</text>
</comment>
<accession>A0AAD3M5E9</accession>
<evidence type="ECO:0000313" key="1">
    <source>
        <dbReference type="EMBL" id="GLD47908.1"/>
    </source>
</evidence>
<name>A0AAD3M5E9_LATJO</name>
<protein>
    <submittedName>
        <fullName evidence="1">Uncharacterized protein</fullName>
    </submittedName>
</protein>
<proteinExistence type="predicted"/>
<dbReference type="AlphaFoldDB" id="A0AAD3M5E9"/>
<sequence length="81" mass="9421">MYVHRAVEQTSVHEVLKMFGEKFKVPLEVCRIIHSPVRTPTQVPLEKLHIDTRLWDFKDRLLPRVTKVLRSIGLLSSEGQS</sequence>
<gene>
    <name evidence="1" type="ORF">AKAME5_000198200</name>
</gene>
<evidence type="ECO:0000313" key="2">
    <source>
        <dbReference type="Proteomes" id="UP001279410"/>
    </source>
</evidence>
<reference evidence="1" key="1">
    <citation type="submission" date="2022-08" db="EMBL/GenBank/DDBJ databases">
        <title>Genome sequencing of akame (Lates japonicus).</title>
        <authorList>
            <person name="Hashiguchi Y."/>
            <person name="Takahashi H."/>
        </authorList>
    </citation>
    <scope>NUCLEOTIDE SEQUENCE</scope>
    <source>
        <strain evidence="1">Kochi</strain>
    </source>
</reference>
<organism evidence="1 2">
    <name type="scientific">Lates japonicus</name>
    <name type="common">Japanese lates</name>
    <dbReference type="NCBI Taxonomy" id="270547"/>
    <lineage>
        <taxon>Eukaryota</taxon>
        <taxon>Metazoa</taxon>
        <taxon>Chordata</taxon>
        <taxon>Craniata</taxon>
        <taxon>Vertebrata</taxon>
        <taxon>Euteleostomi</taxon>
        <taxon>Actinopterygii</taxon>
        <taxon>Neopterygii</taxon>
        <taxon>Teleostei</taxon>
        <taxon>Neoteleostei</taxon>
        <taxon>Acanthomorphata</taxon>
        <taxon>Carangaria</taxon>
        <taxon>Carangaria incertae sedis</taxon>
        <taxon>Centropomidae</taxon>
        <taxon>Lates</taxon>
    </lineage>
</organism>
<dbReference type="Proteomes" id="UP001279410">
    <property type="component" value="Unassembled WGS sequence"/>
</dbReference>
<dbReference type="EMBL" id="BRZM01000004">
    <property type="protein sequence ID" value="GLD47908.1"/>
    <property type="molecule type" value="Genomic_DNA"/>
</dbReference>
<keyword evidence="2" id="KW-1185">Reference proteome</keyword>